<dbReference type="SUPFAM" id="SSF51971">
    <property type="entry name" value="Nucleotide-binding domain"/>
    <property type="match status" value="1"/>
</dbReference>
<gene>
    <name evidence="1" type="ORF">JCM21531_1833</name>
</gene>
<dbReference type="STRING" id="1294263.JCM21531_1833"/>
<dbReference type="InterPro" id="IPR051394">
    <property type="entry name" value="Glutamate_Synthase"/>
</dbReference>
<comment type="caution">
    <text evidence="1">The sequence shown here is derived from an EMBL/GenBank/DDBJ whole genome shotgun (WGS) entry which is preliminary data.</text>
</comment>
<accession>W4V5E4</accession>
<dbReference type="AlphaFoldDB" id="W4V5E4"/>
<dbReference type="PANTHER" id="PTHR43100">
    <property type="entry name" value="GLUTAMATE SYNTHASE [NADPH] SMALL CHAIN"/>
    <property type="match status" value="1"/>
</dbReference>
<dbReference type="Proteomes" id="UP000019109">
    <property type="component" value="Unassembled WGS sequence"/>
</dbReference>
<dbReference type="EMBL" id="BAVR01000018">
    <property type="protein sequence ID" value="GAE88392.1"/>
    <property type="molecule type" value="Genomic_DNA"/>
</dbReference>
<protein>
    <submittedName>
        <fullName evidence="1">Glutamate synthase</fullName>
    </submittedName>
</protein>
<dbReference type="PRINTS" id="PR00419">
    <property type="entry name" value="ADXRDTASE"/>
</dbReference>
<dbReference type="Pfam" id="PF13450">
    <property type="entry name" value="NAD_binding_8"/>
    <property type="match status" value="1"/>
</dbReference>
<keyword evidence="2" id="KW-1185">Reference proteome</keyword>
<reference evidence="1" key="1">
    <citation type="journal article" date="2014" name="Genome Announc.">
        <title>Draft Genome Sequence of Clostridium straminisolvens Strain JCM 21531T, Isolated from a Cellulose-Degrading Bacterial Community.</title>
        <authorList>
            <person name="Yuki M."/>
            <person name="Oshima K."/>
            <person name="Suda W."/>
            <person name="Sakamoto M."/>
            <person name="Kitamura K."/>
            <person name="Iida T."/>
            <person name="Hattori M."/>
            <person name="Ohkuma M."/>
        </authorList>
    </citation>
    <scope>NUCLEOTIDE SEQUENCE [LARGE SCALE GENOMIC DNA]</scope>
    <source>
        <strain evidence="1">JCM 21531</strain>
    </source>
</reference>
<proteinExistence type="predicted"/>
<dbReference type="Gene3D" id="3.50.50.60">
    <property type="entry name" value="FAD/NAD(P)-binding domain"/>
    <property type="match status" value="1"/>
</dbReference>
<dbReference type="InterPro" id="IPR036188">
    <property type="entry name" value="FAD/NAD-bd_sf"/>
</dbReference>
<evidence type="ECO:0000313" key="2">
    <source>
        <dbReference type="Proteomes" id="UP000019109"/>
    </source>
</evidence>
<sequence length="148" mass="16425">MDSPVAINYVKRFAADWDMAQPQSWTPVKNPPTGKKIAIVGAGPSGLSAAYYSAIKGHDVTVFERQPHPGGMMRYGIPEYRLPKATLDKEIELIKNLGVKIMTEKALGTHIHLEDLHKDFDAVYLAIGSWQATPMHIEGEKLEGVWQV</sequence>
<organism evidence="1 2">
    <name type="scientific">Acetivibrio straminisolvens JCM 21531</name>
    <dbReference type="NCBI Taxonomy" id="1294263"/>
    <lineage>
        <taxon>Bacteria</taxon>
        <taxon>Bacillati</taxon>
        <taxon>Bacillota</taxon>
        <taxon>Clostridia</taxon>
        <taxon>Eubacteriales</taxon>
        <taxon>Oscillospiraceae</taxon>
        <taxon>Acetivibrio</taxon>
    </lineage>
</organism>
<name>W4V5E4_9FIRM</name>
<evidence type="ECO:0000313" key="1">
    <source>
        <dbReference type="EMBL" id="GAE88392.1"/>
    </source>
</evidence>
<dbReference type="PANTHER" id="PTHR43100:SF1">
    <property type="entry name" value="GLUTAMATE SYNTHASE [NADPH] SMALL CHAIN"/>
    <property type="match status" value="1"/>
</dbReference>